<protein>
    <recommendedName>
        <fullName evidence="1">DUF551 domain-containing protein</fullName>
    </recommendedName>
</protein>
<keyword evidence="3" id="KW-1185">Reference proteome</keyword>
<evidence type="ECO:0000313" key="3">
    <source>
        <dbReference type="Proteomes" id="UP000432177"/>
    </source>
</evidence>
<evidence type="ECO:0000259" key="1">
    <source>
        <dbReference type="Pfam" id="PF04448"/>
    </source>
</evidence>
<feature type="domain" description="DUF551" evidence="1">
    <location>
        <begin position="4"/>
        <end position="74"/>
    </location>
</feature>
<sequence>MADWIKCSERMPEPETPVLIINNGVIRIGEIRWDYPTHEETYQAFKYWDDPYDDGQPWEVFDITHWQPLPEPPQE</sequence>
<dbReference type="Proteomes" id="UP000432177">
    <property type="component" value="Segment"/>
</dbReference>
<evidence type="ECO:0000313" key="2">
    <source>
        <dbReference type="EMBL" id="QGZ13421.1"/>
    </source>
</evidence>
<proteinExistence type="predicted"/>
<organism evidence="2 3">
    <name type="scientific">Klebsiella phage vB_KpnM_15-38_KLPPOU148</name>
    <dbReference type="NCBI Taxonomy" id="2686208"/>
    <lineage>
        <taxon>Viruses</taxon>
        <taxon>Duplodnaviria</taxon>
        <taxon>Heunggongvirae</taxon>
        <taxon>Uroviricota</taxon>
        <taxon>Caudoviricetes</taxon>
        <taxon>Jameshumphriesvirinae</taxon>
        <taxon>Parissaclayvirus</taxon>
        <taxon>Parissaclayvirus POU148</taxon>
    </lineage>
</organism>
<dbReference type="EMBL" id="MN689778">
    <property type="protein sequence ID" value="QGZ13421.1"/>
    <property type="molecule type" value="Genomic_DNA"/>
</dbReference>
<accession>A0A6B9J211</accession>
<reference evidence="2 3" key="1">
    <citation type="submission" date="2019-11" db="EMBL/GenBank/DDBJ databases">
        <title>Complete Genome Sequence of the Klebsiella phage vB_KpnS_POU148.</title>
        <authorList>
            <person name="Pourcel C."/>
            <person name="Essoh C."/>
        </authorList>
    </citation>
    <scope>NUCLEOTIDE SEQUENCE [LARGE SCALE GENOMIC DNA]</scope>
</reference>
<dbReference type="Pfam" id="PF04448">
    <property type="entry name" value="DUF551"/>
    <property type="match status" value="1"/>
</dbReference>
<gene>
    <name evidence="2" type="ORF">KLPPOU148_044</name>
</gene>
<name>A0A6B9J211_9CAUD</name>
<dbReference type="InterPro" id="IPR007539">
    <property type="entry name" value="DUF551"/>
</dbReference>